<evidence type="ECO:0008006" key="3">
    <source>
        <dbReference type="Google" id="ProtNLM"/>
    </source>
</evidence>
<gene>
    <name evidence="1" type="ORF">RDB_LOCUS12682</name>
</gene>
<dbReference type="Proteomes" id="UP000663831">
    <property type="component" value="Unassembled WGS sequence"/>
</dbReference>
<organism evidence="1 2">
    <name type="scientific">Rhizoctonia solani</name>
    <dbReference type="NCBI Taxonomy" id="456999"/>
    <lineage>
        <taxon>Eukaryota</taxon>
        <taxon>Fungi</taxon>
        <taxon>Dikarya</taxon>
        <taxon>Basidiomycota</taxon>
        <taxon>Agaricomycotina</taxon>
        <taxon>Agaricomycetes</taxon>
        <taxon>Cantharellales</taxon>
        <taxon>Ceratobasidiaceae</taxon>
        <taxon>Rhizoctonia</taxon>
    </lineage>
</organism>
<comment type="caution">
    <text evidence="1">The sequence shown here is derived from an EMBL/GenBank/DDBJ whole genome shotgun (WGS) entry which is preliminary data.</text>
</comment>
<evidence type="ECO:0000313" key="2">
    <source>
        <dbReference type="Proteomes" id="UP000663831"/>
    </source>
</evidence>
<dbReference type="EMBL" id="CAJMWV010000466">
    <property type="protein sequence ID" value="CAE6397919.1"/>
    <property type="molecule type" value="Genomic_DNA"/>
</dbReference>
<reference evidence="1" key="1">
    <citation type="submission" date="2021-01" db="EMBL/GenBank/DDBJ databases">
        <authorList>
            <person name="Kaushik A."/>
        </authorList>
    </citation>
    <scope>NUCLEOTIDE SEQUENCE</scope>
    <source>
        <strain evidence="1">AG3-1AP</strain>
    </source>
</reference>
<name>A0A8H2WSH7_9AGAM</name>
<feature type="non-terminal residue" evidence="1">
    <location>
        <position position="1"/>
    </location>
</feature>
<evidence type="ECO:0000313" key="1">
    <source>
        <dbReference type="EMBL" id="CAE6397919.1"/>
    </source>
</evidence>
<dbReference type="InterPro" id="IPR032675">
    <property type="entry name" value="LRR_dom_sf"/>
</dbReference>
<protein>
    <recommendedName>
        <fullName evidence="3">F-box domain-containing protein</fullName>
    </recommendedName>
</protein>
<dbReference type="AlphaFoldDB" id="A0A8H2WSH7"/>
<dbReference type="Gene3D" id="3.80.10.10">
    <property type="entry name" value="Ribonuclease Inhibitor"/>
    <property type="match status" value="1"/>
</dbReference>
<accession>A0A8H2WSH7</accession>
<proteinExistence type="predicted"/>
<sequence>MLDTVDPFATPAVRHWEKAGTLLANALGLYLDHCTLLGKSSLNENMQPKELALRIDSALCSLHTLLDQQMAQARSILCKTRNEILSPATRLPEEVLAEICTYVVFSDQASDNSAVATMEDSVIGIYRSLHSLLGVCSVWRNAALVRGEFWSITPVLEYPFPAPQLKRAVELSLERAGSRELHLAGVLSPYRSHNLDILEKHTSRFRTVNIISESHDAIRHMIGVFLASSTPVLLSELSIYQKQAASFHPRSSCDFRELYLVHPDTDDPIFEFYDLLSSLSILRLNGAHINLSMLPSDQLTVLRLQALNLGYDHEMLSTLNCILSSATGLRELEIVSIRTFPNSGWPLEGSYVASQAITIPSLQTLLIQDLHFNTMTYLLIGITSRSHHMTLNLTENYRRYNDAEDEHSGVPDLTILYGILKRTSVHTLCIDHTVWSPSSEIRDLLKSMPLLETLRIDQQQLYTQECNAIQRPGSRKSQRSFPHLVNLHLSRIKIWDKEAFKKMVASYSSSLKGVVLGAMVCDNQKAQRLTWAPLGENEEIVTWLRDNVADFKLAD</sequence>
<dbReference type="SUPFAM" id="SSF52047">
    <property type="entry name" value="RNI-like"/>
    <property type="match status" value="1"/>
</dbReference>